<evidence type="ECO:0000313" key="2">
    <source>
        <dbReference type="Proteomes" id="UP000823775"/>
    </source>
</evidence>
<accession>A0ABS8SNB5</accession>
<dbReference type="EMBL" id="JACEIK010000649">
    <property type="protein sequence ID" value="MCD7460392.1"/>
    <property type="molecule type" value="Genomic_DNA"/>
</dbReference>
<evidence type="ECO:0000313" key="1">
    <source>
        <dbReference type="EMBL" id="MCD7460392.1"/>
    </source>
</evidence>
<comment type="caution">
    <text evidence="1">The sequence shown here is derived from an EMBL/GenBank/DDBJ whole genome shotgun (WGS) entry which is preliminary data.</text>
</comment>
<sequence length="159" mass="17576">MEYDSLSRCLGGEMVNTRDSKSRAKERGAELDRIGIPIRSRALGIGIISAADREILVIFYRINGESALKIVRPAPNPRVYASTGITQGDFGTGRSQNGDYRERICRVPAYSKKALFFGRAISCLHCMVPLCKNPESFSLKLILLFIINDPLAPGNDLDQ</sequence>
<gene>
    <name evidence="1" type="ORF">HAX54_043426</name>
</gene>
<keyword evidence="2" id="KW-1185">Reference proteome</keyword>
<reference evidence="1 2" key="1">
    <citation type="journal article" date="2021" name="BMC Genomics">
        <title>Datura genome reveals duplications of psychoactive alkaloid biosynthetic genes and high mutation rate following tissue culture.</title>
        <authorList>
            <person name="Rajewski A."/>
            <person name="Carter-House D."/>
            <person name="Stajich J."/>
            <person name="Litt A."/>
        </authorList>
    </citation>
    <scope>NUCLEOTIDE SEQUENCE [LARGE SCALE GENOMIC DNA]</scope>
    <source>
        <strain evidence="1">AR-01</strain>
    </source>
</reference>
<dbReference type="Proteomes" id="UP000823775">
    <property type="component" value="Unassembled WGS sequence"/>
</dbReference>
<organism evidence="1 2">
    <name type="scientific">Datura stramonium</name>
    <name type="common">Jimsonweed</name>
    <name type="synonym">Common thornapple</name>
    <dbReference type="NCBI Taxonomy" id="4076"/>
    <lineage>
        <taxon>Eukaryota</taxon>
        <taxon>Viridiplantae</taxon>
        <taxon>Streptophyta</taxon>
        <taxon>Embryophyta</taxon>
        <taxon>Tracheophyta</taxon>
        <taxon>Spermatophyta</taxon>
        <taxon>Magnoliopsida</taxon>
        <taxon>eudicotyledons</taxon>
        <taxon>Gunneridae</taxon>
        <taxon>Pentapetalae</taxon>
        <taxon>asterids</taxon>
        <taxon>lamiids</taxon>
        <taxon>Solanales</taxon>
        <taxon>Solanaceae</taxon>
        <taxon>Solanoideae</taxon>
        <taxon>Datureae</taxon>
        <taxon>Datura</taxon>
    </lineage>
</organism>
<protein>
    <submittedName>
        <fullName evidence="1">Uncharacterized protein</fullName>
    </submittedName>
</protein>
<name>A0ABS8SNB5_DATST</name>
<proteinExistence type="predicted"/>